<evidence type="ECO:0000259" key="1">
    <source>
        <dbReference type="Pfam" id="PF18624"/>
    </source>
</evidence>
<reference evidence="2 3" key="1">
    <citation type="submission" date="2024-01" db="EMBL/GenBank/DDBJ databases">
        <title>Seven novel Bacillus-like species.</title>
        <authorList>
            <person name="Liu G."/>
        </authorList>
    </citation>
    <scope>NUCLEOTIDE SEQUENCE [LARGE SCALE GENOMIC DNA]</scope>
    <source>
        <strain evidence="2 3">FJAT-51639</strain>
    </source>
</reference>
<sequence length="124" mass="14551">MIELINVNNLIIPEHLPIKNLLESSLMSNCFKWVLENLSDGNGCGLDYSGGFTFWSDLDDYDKTFYEEEFTGVEVDYRDSQVVIDYETIYKYFQIAVSNYLKTYPNEKEEFHQLLSKMKEVFGL</sequence>
<dbReference type="EMBL" id="JBAWSX010000018">
    <property type="protein sequence ID" value="MEI4803838.1"/>
    <property type="molecule type" value="Genomic_DNA"/>
</dbReference>
<name>A0ABU8FMT3_9BACI</name>
<evidence type="ECO:0000313" key="3">
    <source>
        <dbReference type="Proteomes" id="UP001372526"/>
    </source>
</evidence>
<evidence type="ECO:0000313" key="2">
    <source>
        <dbReference type="EMBL" id="MEI4803838.1"/>
    </source>
</evidence>
<dbReference type="CDD" id="cd20688">
    <property type="entry name" value="CdiI_Ecoli_Nm-like"/>
    <property type="match status" value="1"/>
</dbReference>
<dbReference type="InterPro" id="IPR041256">
    <property type="entry name" value="CdiI_4"/>
</dbReference>
<feature type="domain" description="CDI immunity protein" evidence="1">
    <location>
        <begin position="18"/>
        <end position="115"/>
    </location>
</feature>
<protein>
    <submittedName>
        <fullName evidence="2">Ribonuclease toxin immunity protein CdiI</fullName>
    </submittedName>
</protein>
<dbReference type="Pfam" id="PF18624">
    <property type="entry name" value="CdiI_4"/>
    <property type="match status" value="1"/>
</dbReference>
<keyword evidence="3" id="KW-1185">Reference proteome</keyword>
<proteinExistence type="predicted"/>
<dbReference type="Proteomes" id="UP001372526">
    <property type="component" value="Unassembled WGS sequence"/>
</dbReference>
<accession>A0ABU8FMT3</accession>
<comment type="caution">
    <text evidence="2">The sequence shown here is derived from an EMBL/GenBank/DDBJ whole genome shotgun (WGS) entry which is preliminary data.</text>
</comment>
<gene>
    <name evidence="2" type="primary">cdiI</name>
    <name evidence="2" type="ORF">WAZ07_21910</name>
</gene>
<organism evidence="2 3">
    <name type="scientific">Bacillus bruguierae</name>
    <dbReference type="NCBI Taxonomy" id="3127667"/>
    <lineage>
        <taxon>Bacteria</taxon>
        <taxon>Bacillati</taxon>
        <taxon>Bacillota</taxon>
        <taxon>Bacilli</taxon>
        <taxon>Bacillales</taxon>
        <taxon>Bacillaceae</taxon>
        <taxon>Bacillus</taxon>
    </lineage>
</organism>
<dbReference type="RefSeq" id="WP_336474137.1">
    <property type="nucleotide sequence ID" value="NZ_JBAWSX010000018.1"/>
</dbReference>